<evidence type="ECO:0000313" key="3">
    <source>
        <dbReference type="EMBL" id="OUJ74505.1"/>
    </source>
</evidence>
<dbReference type="Proteomes" id="UP000194873">
    <property type="component" value="Unassembled WGS sequence"/>
</dbReference>
<dbReference type="OrthoDB" id="9810477at2"/>
<keyword evidence="1" id="KW-0732">Signal</keyword>
<feature type="domain" description="M23ase beta-sheet core" evidence="2">
    <location>
        <begin position="204"/>
        <end position="302"/>
    </location>
</feature>
<feature type="signal peptide" evidence="1">
    <location>
        <begin position="1"/>
        <end position="23"/>
    </location>
</feature>
<dbReference type="AlphaFoldDB" id="A0A243WH08"/>
<dbReference type="InterPro" id="IPR011055">
    <property type="entry name" value="Dup_hybrid_motif"/>
</dbReference>
<evidence type="ECO:0000259" key="2">
    <source>
        <dbReference type="Pfam" id="PF01551"/>
    </source>
</evidence>
<dbReference type="CDD" id="cd12797">
    <property type="entry name" value="M23_peptidase"/>
    <property type="match status" value="1"/>
</dbReference>
<reference evidence="3 4" key="1">
    <citation type="submission" date="2017-01" db="EMBL/GenBank/DDBJ databases">
        <title>A new Hymenobacter.</title>
        <authorList>
            <person name="Liang Y."/>
            <person name="Feng F."/>
        </authorList>
    </citation>
    <scope>NUCLEOTIDE SEQUENCE [LARGE SCALE GENOMIC DNA]</scope>
    <source>
        <strain evidence="3">MIMBbqt21</strain>
    </source>
</reference>
<accession>A0A243WH08</accession>
<dbReference type="RefSeq" id="WP_086593303.1">
    <property type="nucleotide sequence ID" value="NZ_MTSE01000003.1"/>
</dbReference>
<keyword evidence="4" id="KW-1185">Reference proteome</keyword>
<dbReference type="Gene3D" id="2.30.30.40">
    <property type="entry name" value="SH3 Domains"/>
    <property type="match status" value="1"/>
</dbReference>
<sequence>MPIKPLRAFFPFVFLLLLLSACGKQQTLQAIFQKSTPHDTYARRLRQAGLDQTALGRDWLAAADRALHDSLVVTLPFTETGLFRADRATAAAYRYSVRAGETVRISLQLTAGTDAHVFLDAFELSPDRNAPRLLASADTADLAFNYVAEDDQQHLLRVQPELLRNGRYTLSIRREPSLGFPVQGKTDAAVGSFWGMERDGGARRHEGIDIFAKRGTPVVAAAPGLITRTGVTNLGGNVVWLADAEHGQHLYYAHLDKQLVQPGQTVRRGDTLGLVGNTGNARTTSPHLHFGIYRAGRGAVDPFPFVRHADASPAAPRTAPERLGQWVRVRGKYTDLRRSPTTRGRTAATLAHDTPLLVVGSQADWYRVERPDGRVGYVTARSVVPAGTTPLRRDTLAVATDLYAQPAADAVPLDTLPARTNIAVLGEFAGFRLVRSANGVVGWLIPQMLKS</sequence>
<gene>
    <name evidence="3" type="ORF">BXP70_06905</name>
</gene>
<dbReference type="PROSITE" id="PS51257">
    <property type="entry name" value="PROKAR_LIPOPROTEIN"/>
    <property type="match status" value="1"/>
</dbReference>
<name>A0A243WH08_9BACT</name>
<dbReference type="Pfam" id="PF06347">
    <property type="entry name" value="SH3_4"/>
    <property type="match status" value="1"/>
</dbReference>
<organism evidence="3 4">
    <name type="scientific">Hymenobacter crusticola</name>
    <dbReference type="NCBI Taxonomy" id="1770526"/>
    <lineage>
        <taxon>Bacteria</taxon>
        <taxon>Pseudomonadati</taxon>
        <taxon>Bacteroidota</taxon>
        <taxon>Cytophagia</taxon>
        <taxon>Cytophagales</taxon>
        <taxon>Hymenobacteraceae</taxon>
        <taxon>Hymenobacter</taxon>
    </lineage>
</organism>
<protein>
    <recommendedName>
        <fullName evidence="2">M23ase beta-sheet core domain-containing protein</fullName>
    </recommendedName>
</protein>
<evidence type="ECO:0000313" key="4">
    <source>
        <dbReference type="Proteomes" id="UP000194873"/>
    </source>
</evidence>
<comment type="caution">
    <text evidence="3">The sequence shown here is derived from an EMBL/GenBank/DDBJ whole genome shotgun (WGS) entry which is preliminary data.</text>
</comment>
<proteinExistence type="predicted"/>
<dbReference type="InterPro" id="IPR050570">
    <property type="entry name" value="Cell_wall_metabolism_enzyme"/>
</dbReference>
<dbReference type="PANTHER" id="PTHR21666:SF268">
    <property type="entry name" value="PEPTIDASE M23 DOMAIN-CONTAINING PROTEIN"/>
    <property type="match status" value="1"/>
</dbReference>
<dbReference type="Gene3D" id="2.70.70.10">
    <property type="entry name" value="Glucose Permease (Domain IIA)"/>
    <property type="match status" value="1"/>
</dbReference>
<dbReference type="SUPFAM" id="SSF51261">
    <property type="entry name" value="Duplicated hybrid motif"/>
    <property type="match status" value="1"/>
</dbReference>
<feature type="chain" id="PRO_5011225427" description="M23ase beta-sheet core domain-containing protein" evidence="1">
    <location>
        <begin position="24"/>
        <end position="451"/>
    </location>
</feature>
<dbReference type="InterPro" id="IPR016047">
    <property type="entry name" value="M23ase_b-sheet_dom"/>
</dbReference>
<dbReference type="InterPro" id="IPR010466">
    <property type="entry name" value="DUF1058"/>
</dbReference>
<dbReference type="PANTHER" id="PTHR21666">
    <property type="entry name" value="PEPTIDASE-RELATED"/>
    <property type="match status" value="1"/>
</dbReference>
<dbReference type="EMBL" id="MTSE01000003">
    <property type="protein sequence ID" value="OUJ74505.1"/>
    <property type="molecule type" value="Genomic_DNA"/>
</dbReference>
<evidence type="ECO:0000256" key="1">
    <source>
        <dbReference type="SAM" id="SignalP"/>
    </source>
</evidence>
<dbReference type="GO" id="GO:0004222">
    <property type="term" value="F:metalloendopeptidase activity"/>
    <property type="evidence" value="ECO:0007669"/>
    <property type="project" value="TreeGrafter"/>
</dbReference>
<dbReference type="Pfam" id="PF01551">
    <property type="entry name" value="Peptidase_M23"/>
    <property type="match status" value="1"/>
</dbReference>